<keyword evidence="3" id="KW-1185">Reference proteome</keyword>
<dbReference type="PANTHER" id="PTHR43245">
    <property type="entry name" value="BIFUNCTIONAL POLYMYXIN RESISTANCE PROTEIN ARNA"/>
    <property type="match status" value="1"/>
</dbReference>
<dbReference type="Proteomes" id="UP000199470">
    <property type="component" value="Unassembled WGS sequence"/>
</dbReference>
<dbReference type="Pfam" id="PF01370">
    <property type="entry name" value="Epimerase"/>
    <property type="match status" value="1"/>
</dbReference>
<dbReference type="PRINTS" id="PR01713">
    <property type="entry name" value="NUCEPIMERASE"/>
</dbReference>
<dbReference type="PANTHER" id="PTHR43245:SF13">
    <property type="entry name" value="UDP-D-APIOSE_UDP-D-XYLOSE SYNTHASE 2"/>
    <property type="match status" value="1"/>
</dbReference>
<gene>
    <name evidence="2" type="ORF">SAMN02982985_04196</name>
</gene>
<dbReference type="InterPro" id="IPR001509">
    <property type="entry name" value="Epimerase_deHydtase"/>
</dbReference>
<accession>A0A1I4R5X0</accession>
<reference evidence="2 3" key="1">
    <citation type="submission" date="2016-10" db="EMBL/GenBank/DDBJ databases">
        <authorList>
            <person name="de Groot N.N."/>
        </authorList>
    </citation>
    <scope>NUCLEOTIDE SEQUENCE [LARGE SCALE GENOMIC DNA]</scope>
    <source>
        <strain evidence="2 3">ATCC 43154</strain>
    </source>
</reference>
<dbReference type="AlphaFoldDB" id="A0A1I4R5X0"/>
<proteinExistence type="predicted"/>
<name>A0A1I4R5X0_9BURK</name>
<dbReference type="SUPFAM" id="SSF51735">
    <property type="entry name" value="NAD(P)-binding Rossmann-fold domains"/>
    <property type="match status" value="1"/>
</dbReference>
<dbReference type="STRING" id="758825.SAMN02982985_04196"/>
<evidence type="ECO:0000313" key="2">
    <source>
        <dbReference type="EMBL" id="SFM47704.1"/>
    </source>
</evidence>
<dbReference type="RefSeq" id="WP_093389653.1">
    <property type="nucleotide sequence ID" value="NZ_FOTW01000021.1"/>
</dbReference>
<dbReference type="InterPro" id="IPR036291">
    <property type="entry name" value="NAD(P)-bd_dom_sf"/>
</dbReference>
<dbReference type="Gene3D" id="3.40.50.720">
    <property type="entry name" value="NAD(P)-binding Rossmann-like Domain"/>
    <property type="match status" value="1"/>
</dbReference>
<evidence type="ECO:0000259" key="1">
    <source>
        <dbReference type="Pfam" id="PF01370"/>
    </source>
</evidence>
<dbReference type="Gene3D" id="3.90.25.10">
    <property type="entry name" value="UDP-galactose 4-epimerase, domain 1"/>
    <property type="match status" value="1"/>
</dbReference>
<feature type="domain" description="NAD-dependent epimerase/dehydratase" evidence="1">
    <location>
        <begin position="29"/>
        <end position="275"/>
    </location>
</feature>
<protein>
    <submittedName>
        <fullName evidence="2">UDP-N-acetylglucosamine 4-epimerase</fullName>
    </submittedName>
</protein>
<dbReference type="EMBL" id="FOTW01000021">
    <property type="protein sequence ID" value="SFM47704.1"/>
    <property type="molecule type" value="Genomic_DNA"/>
</dbReference>
<dbReference type="CDD" id="cd05256">
    <property type="entry name" value="UDP_AE_SDR_e"/>
    <property type="match status" value="1"/>
</dbReference>
<evidence type="ECO:0000313" key="3">
    <source>
        <dbReference type="Proteomes" id="UP000199470"/>
    </source>
</evidence>
<organism evidence="2 3">
    <name type="scientific">Rugamonas rubra</name>
    <dbReference type="NCBI Taxonomy" id="758825"/>
    <lineage>
        <taxon>Bacteria</taxon>
        <taxon>Pseudomonadati</taxon>
        <taxon>Pseudomonadota</taxon>
        <taxon>Betaproteobacteria</taxon>
        <taxon>Burkholderiales</taxon>
        <taxon>Oxalobacteraceae</taxon>
        <taxon>Telluria group</taxon>
        <taxon>Rugamonas</taxon>
    </lineage>
</organism>
<dbReference type="OrthoDB" id="9769113at2"/>
<dbReference type="InterPro" id="IPR050177">
    <property type="entry name" value="Lipid_A_modif_metabolic_enz"/>
</dbReference>
<sequence>MAADYGNGAPAESAYQRAREQLGQRRHHWLVTGVAGFIGSNLLEALLELGQRVTGLDNFLTGHRHNLEQVRAAVGPRAWERFCLIDGDIRDLGQCRQACAGVDYVLHQAALGSVPRSIAEPLLCNDINVGGFLKLLLAARDAGVARLVYAASSASYGDDAALPKQEGRSGRPLSPYALSKSVNELYAEVFARCYGGQAIGLRYFNVFGPRQDPEGDYAAVIPRWIAALIHDRRLLIHGDGESSRDFCFVGNVVQANLLAALSDNPAAPNQVYNVAVGARTSLNELYLMLHGLLVERFPHLRDYRPDYADFRAGDVRHSQADIGKAAALLGYAPTHDVARGLRQAIHWYVGNLGPPR</sequence>